<evidence type="ECO:0000313" key="2">
    <source>
        <dbReference type="Proteomes" id="UP001054821"/>
    </source>
</evidence>
<protein>
    <submittedName>
        <fullName evidence="1">Uncharacterized protein</fullName>
    </submittedName>
</protein>
<comment type="caution">
    <text evidence="1">The sequence shown here is derived from an EMBL/GenBank/DDBJ whole genome shotgun (WGS) entry which is preliminary data.</text>
</comment>
<sequence length="93" mass="10462">MNRDCEEDDESKRMKNALILGTMAKFQSSSSSSVTKPDSQNGPKMISACSDNYRCSMNSRQVEHLKVVYNVNGHDYNMGYYLVDDNIQSGVLL</sequence>
<name>A0AAD4UV93_PRUDU</name>
<dbReference type="AlphaFoldDB" id="A0AAD4UV93"/>
<organism evidence="1 2">
    <name type="scientific">Prunus dulcis</name>
    <name type="common">Almond</name>
    <name type="synonym">Amygdalus dulcis</name>
    <dbReference type="NCBI Taxonomy" id="3755"/>
    <lineage>
        <taxon>Eukaryota</taxon>
        <taxon>Viridiplantae</taxon>
        <taxon>Streptophyta</taxon>
        <taxon>Embryophyta</taxon>
        <taxon>Tracheophyta</taxon>
        <taxon>Spermatophyta</taxon>
        <taxon>Magnoliopsida</taxon>
        <taxon>eudicotyledons</taxon>
        <taxon>Gunneridae</taxon>
        <taxon>Pentapetalae</taxon>
        <taxon>rosids</taxon>
        <taxon>fabids</taxon>
        <taxon>Rosales</taxon>
        <taxon>Rosaceae</taxon>
        <taxon>Amygdaloideae</taxon>
        <taxon>Amygdaleae</taxon>
        <taxon>Prunus</taxon>
    </lineage>
</organism>
<keyword evidence="2" id="KW-1185">Reference proteome</keyword>
<gene>
    <name evidence="1" type="ORF">L3X38_041729</name>
</gene>
<proteinExistence type="predicted"/>
<dbReference type="EMBL" id="JAJFAZ020000008">
    <property type="protein sequence ID" value="KAI5312556.1"/>
    <property type="molecule type" value="Genomic_DNA"/>
</dbReference>
<dbReference type="Proteomes" id="UP001054821">
    <property type="component" value="Chromosome 8"/>
</dbReference>
<accession>A0AAD4UV93</accession>
<reference evidence="1 2" key="1">
    <citation type="journal article" date="2022" name="G3 (Bethesda)">
        <title>Whole-genome sequence and methylome profiling of the almond [Prunus dulcis (Mill.) D.A. Webb] cultivar 'Nonpareil'.</title>
        <authorList>
            <person name="D'Amico-Willman K.M."/>
            <person name="Ouma W.Z."/>
            <person name="Meulia T."/>
            <person name="Sideli G.M."/>
            <person name="Gradziel T.M."/>
            <person name="Fresnedo-Ramirez J."/>
        </authorList>
    </citation>
    <scope>NUCLEOTIDE SEQUENCE [LARGE SCALE GENOMIC DNA]</scope>
    <source>
        <strain evidence="1">Clone GOH B32 T37-40</strain>
    </source>
</reference>
<evidence type="ECO:0000313" key="1">
    <source>
        <dbReference type="EMBL" id="KAI5312556.1"/>
    </source>
</evidence>